<feature type="domain" description="Cadherin" evidence="14">
    <location>
        <begin position="906"/>
        <end position="1010"/>
    </location>
</feature>
<reference evidence="15" key="3">
    <citation type="submission" date="2025-09" db="UniProtKB">
        <authorList>
            <consortium name="Ensembl"/>
        </authorList>
    </citation>
    <scope>IDENTIFICATION</scope>
</reference>
<keyword evidence="2" id="KW-1003">Cell membrane</keyword>
<evidence type="ECO:0000256" key="9">
    <source>
        <dbReference type="ARBA" id="ARBA00022989"/>
    </source>
</evidence>
<dbReference type="InterPro" id="IPR050174">
    <property type="entry name" value="Protocadherin/Cadherin-CA"/>
</dbReference>
<feature type="domain" description="Cadherin" evidence="14">
    <location>
        <begin position="1611"/>
        <end position="1722"/>
    </location>
</feature>
<dbReference type="PANTHER" id="PTHR24028:SF296">
    <property type="entry name" value="PROTOCADHERIN 1 GAMMA 11 PRECURSOR-RELATED"/>
    <property type="match status" value="1"/>
</dbReference>
<organism evidence="15 16">
    <name type="scientific">Lepisosteus oculatus</name>
    <name type="common">Spotted gar</name>
    <dbReference type="NCBI Taxonomy" id="7918"/>
    <lineage>
        <taxon>Eukaryota</taxon>
        <taxon>Metazoa</taxon>
        <taxon>Chordata</taxon>
        <taxon>Craniata</taxon>
        <taxon>Vertebrata</taxon>
        <taxon>Euteleostomi</taxon>
        <taxon>Actinopterygii</taxon>
        <taxon>Neopterygii</taxon>
        <taxon>Holostei</taxon>
        <taxon>Semionotiformes</taxon>
        <taxon>Lepisosteidae</taxon>
        <taxon>Lepisosteus</taxon>
    </lineage>
</organism>
<dbReference type="EMBL" id="AHAT01005388">
    <property type="status" value="NOT_ANNOTATED_CDS"/>
    <property type="molecule type" value="Genomic_DNA"/>
</dbReference>
<keyword evidence="3" id="KW-0245">EGF-like domain</keyword>
<dbReference type="GO" id="GO:0005911">
    <property type="term" value="C:cell-cell junction"/>
    <property type="evidence" value="ECO:0000318"/>
    <property type="project" value="GO_Central"/>
</dbReference>
<dbReference type="Pfam" id="PF00028">
    <property type="entry name" value="Cadherin"/>
    <property type="match status" value="29"/>
</dbReference>
<feature type="domain" description="Cadherin" evidence="14">
    <location>
        <begin position="2271"/>
        <end position="2368"/>
    </location>
</feature>
<dbReference type="FunFam" id="2.60.40.60:FF:000001">
    <property type="entry name" value="Protocadherin alpha 2"/>
    <property type="match status" value="4"/>
</dbReference>
<dbReference type="Proteomes" id="UP000018468">
    <property type="component" value="Linkage group LG6"/>
</dbReference>
<evidence type="ECO:0000256" key="7">
    <source>
        <dbReference type="ARBA" id="ARBA00022837"/>
    </source>
</evidence>
<evidence type="ECO:0000256" key="12">
    <source>
        <dbReference type="ARBA" id="ARBA00023180"/>
    </source>
</evidence>
<feature type="domain" description="Cadherin" evidence="14">
    <location>
        <begin position="1011"/>
        <end position="1123"/>
    </location>
</feature>
<feature type="domain" description="Cadherin" evidence="14">
    <location>
        <begin position="442"/>
        <end position="545"/>
    </location>
</feature>
<feature type="domain" description="Cadherin" evidence="14">
    <location>
        <begin position="698"/>
        <end position="800"/>
    </location>
</feature>
<feature type="domain" description="Cadherin" evidence="14">
    <location>
        <begin position="1937"/>
        <end position="2041"/>
    </location>
</feature>
<evidence type="ECO:0000313" key="16">
    <source>
        <dbReference type="Proteomes" id="UP000018468"/>
    </source>
</evidence>
<feature type="domain" description="Cadherin" evidence="14">
    <location>
        <begin position="2898"/>
        <end position="3007"/>
    </location>
</feature>
<dbReference type="EMBL" id="AHAT01005387">
    <property type="status" value="NOT_ANNOTATED_CDS"/>
    <property type="molecule type" value="Genomic_DNA"/>
</dbReference>
<feature type="domain" description="Cadherin" evidence="14">
    <location>
        <begin position="17"/>
        <end position="121"/>
    </location>
</feature>
<dbReference type="FunFam" id="2.60.40.60:FF:000129">
    <property type="entry name" value="protocadherin alpha-C2 isoform X1"/>
    <property type="match status" value="6"/>
</dbReference>
<dbReference type="PROSITE" id="PS50268">
    <property type="entry name" value="CADHERIN_2"/>
    <property type="match status" value="32"/>
</dbReference>
<feature type="domain" description="Cadherin" evidence="14">
    <location>
        <begin position="1371"/>
        <end position="1401"/>
    </location>
</feature>
<dbReference type="GO" id="GO:0009653">
    <property type="term" value="P:anatomical structure morphogenesis"/>
    <property type="evidence" value="ECO:0007669"/>
    <property type="project" value="UniProtKB-ARBA"/>
</dbReference>
<dbReference type="SMART" id="SM00112">
    <property type="entry name" value="CA"/>
    <property type="match status" value="31"/>
</dbReference>
<dbReference type="EMBL" id="AHAT01005385">
    <property type="status" value="NOT_ANNOTATED_CDS"/>
    <property type="molecule type" value="Genomic_DNA"/>
</dbReference>
<dbReference type="Pfam" id="PF08266">
    <property type="entry name" value="Cadherin_2"/>
    <property type="match status" value="1"/>
</dbReference>
<dbReference type="InterPro" id="IPR002126">
    <property type="entry name" value="Cadherin-like_dom"/>
</dbReference>
<dbReference type="GO" id="GO:0007156">
    <property type="term" value="P:homophilic cell adhesion via plasma membrane adhesion molecules"/>
    <property type="evidence" value="ECO:0007669"/>
    <property type="project" value="InterPro"/>
</dbReference>
<dbReference type="SUPFAM" id="SSF49313">
    <property type="entry name" value="Cadherin-like"/>
    <property type="match status" value="32"/>
</dbReference>
<evidence type="ECO:0000256" key="6">
    <source>
        <dbReference type="ARBA" id="ARBA00022737"/>
    </source>
</evidence>
<feature type="domain" description="Cadherin" evidence="14">
    <location>
        <begin position="2042"/>
        <end position="2146"/>
    </location>
</feature>
<evidence type="ECO:0000256" key="11">
    <source>
        <dbReference type="ARBA" id="ARBA00023157"/>
    </source>
</evidence>
<evidence type="ECO:0000256" key="1">
    <source>
        <dbReference type="ARBA" id="ARBA00004251"/>
    </source>
</evidence>
<reference evidence="15" key="2">
    <citation type="submission" date="2025-08" db="UniProtKB">
        <authorList>
            <consortium name="Ensembl"/>
        </authorList>
    </citation>
    <scope>IDENTIFICATION</scope>
</reference>
<dbReference type="FunFam" id="2.60.40.60:FF:000004">
    <property type="entry name" value="Protocadherin 1 gamma 2"/>
    <property type="match status" value="1"/>
</dbReference>
<evidence type="ECO:0000313" key="15">
    <source>
        <dbReference type="Ensembl" id="ENSLOCP00000013886.1"/>
    </source>
</evidence>
<evidence type="ECO:0000259" key="14">
    <source>
        <dbReference type="PROSITE" id="PS50268"/>
    </source>
</evidence>
<dbReference type="EMBL" id="AHAT01005389">
    <property type="status" value="NOT_ANNOTATED_CDS"/>
    <property type="molecule type" value="Genomic_DNA"/>
</dbReference>
<protein>
    <recommendedName>
        <fullName evidence="14">Cadherin domain-containing protein</fullName>
    </recommendedName>
</protein>
<feature type="domain" description="Cadherin" evidence="14">
    <location>
        <begin position="2688"/>
        <end position="2792"/>
    </location>
</feature>
<dbReference type="PANTHER" id="PTHR24028">
    <property type="entry name" value="CADHERIN-87A"/>
    <property type="match status" value="1"/>
</dbReference>
<keyword evidence="11" id="KW-1015">Disulfide bond</keyword>
<feature type="domain" description="Cadherin" evidence="14">
    <location>
        <begin position="2369"/>
        <end position="2477"/>
    </location>
</feature>
<dbReference type="FunFam" id="2.60.40.60:FF:000374">
    <property type="entry name" value="Cadherin-related hmr-1"/>
    <property type="match status" value="1"/>
</dbReference>
<evidence type="ECO:0000256" key="4">
    <source>
        <dbReference type="ARBA" id="ARBA00022692"/>
    </source>
</evidence>
<dbReference type="Bgee" id="ENSLOCG00000011299">
    <property type="expression patterns" value="Expressed in brain and 5 other cell types or tissues"/>
</dbReference>
<feature type="domain" description="Cadherin" evidence="14">
    <location>
        <begin position="3008"/>
        <end position="3111"/>
    </location>
</feature>
<dbReference type="OMA" id="EESYSQR"/>
<dbReference type="EMBL" id="AHAT01005391">
    <property type="status" value="NOT_ANNOTATED_CDS"/>
    <property type="molecule type" value="Genomic_DNA"/>
</dbReference>
<feature type="domain" description="Cadherin" evidence="14">
    <location>
        <begin position="1507"/>
        <end position="1610"/>
    </location>
</feature>
<dbReference type="EMBL" id="AHAT01005392">
    <property type="status" value="NOT_ANNOTATED_CDS"/>
    <property type="molecule type" value="Genomic_DNA"/>
</dbReference>
<feature type="domain" description="Cadherin" evidence="14">
    <location>
        <begin position="122"/>
        <end position="231"/>
    </location>
</feature>
<dbReference type="FunFam" id="2.60.40.60:FF:000013">
    <property type="entry name" value="Cadherin EGF LAG seven-pass G-type receptor"/>
    <property type="match status" value="2"/>
</dbReference>
<feature type="domain" description="Cadherin" evidence="14">
    <location>
        <begin position="232"/>
        <end position="336"/>
    </location>
</feature>
<feature type="domain" description="Cadherin" evidence="14">
    <location>
        <begin position="1232"/>
        <end position="1329"/>
    </location>
</feature>
<feature type="domain" description="Cadherin" evidence="14">
    <location>
        <begin position="2478"/>
        <end position="2582"/>
    </location>
</feature>
<dbReference type="HOGENOM" id="CLU_224496_0_0_1"/>
<dbReference type="STRING" id="7918.ENSLOCP00000013886"/>
<keyword evidence="4" id="KW-0812">Transmembrane</keyword>
<feature type="domain" description="Cadherin" evidence="14">
    <location>
        <begin position="1723"/>
        <end position="1827"/>
    </location>
</feature>
<feature type="domain" description="Cadherin" evidence="14">
    <location>
        <begin position="2147"/>
        <end position="2256"/>
    </location>
</feature>
<dbReference type="PROSITE" id="PS00232">
    <property type="entry name" value="CADHERIN_1"/>
    <property type="match status" value="24"/>
</dbReference>
<proteinExistence type="predicted"/>
<dbReference type="Gene3D" id="2.60.40.60">
    <property type="entry name" value="Cadherins"/>
    <property type="match status" value="32"/>
</dbReference>
<keyword evidence="6" id="KW-0677">Repeat</keyword>
<evidence type="ECO:0000256" key="8">
    <source>
        <dbReference type="ARBA" id="ARBA00022889"/>
    </source>
</evidence>
<feature type="domain" description="Cadherin" evidence="14">
    <location>
        <begin position="1828"/>
        <end position="1936"/>
    </location>
</feature>
<dbReference type="EMBL" id="AHAT01005384">
    <property type="status" value="NOT_ANNOTATED_CDS"/>
    <property type="molecule type" value="Genomic_DNA"/>
</dbReference>
<dbReference type="PRINTS" id="PR00205">
    <property type="entry name" value="CADHERIN"/>
</dbReference>
<keyword evidence="10" id="KW-0472">Membrane</keyword>
<dbReference type="EMBL" id="AHAT01005390">
    <property type="status" value="NOT_ANNOTATED_CDS"/>
    <property type="molecule type" value="Genomic_DNA"/>
</dbReference>
<dbReference type="Ensembl" id="ENSLOCT00000013915.1">
    <property type="protein sequence ID" value="ENSLOCP00000013886.1"/>
    <property type="gene ID" value="ENSLOCG00000011299.1"/>
</dbReference>
<keyword evidence="9" id="KW-1133">Transmembrane helix</keyword>
<keyword evidence="8" id="KW-0130">Cell adhesion</keyword>
<name>W5MZS7_LEPOC</name>
<dbReference type="GO" id="GO:0005509">
    <property type="term" value="F:calcium ion binding"/>
    <property type="evidence" value="ECO:0000318"/>
    <property type="project" value="GO_Central"/>
</dbReference>
<feature type="domain" description="Cadherin" evidence="14">
    <location>
        <begin position="2583"/>
        <end position="2687"/>
    </location>
</feature>
<comment type="subcellular location">
    <subcellularLocation>
        <location evidence="1">Cell membrane</location>
        <topology evidence="1">Single-pass type I membrane protein</topology>
    </subcellularLocation>
</comment>
<evidence type="ECO:0000256" key="10">
    <source>
        <dbReference type="ARBA" id="ARBA00023136"/>
    </source>
</evidence>
<dbReference type="CDD" id="cd11304">
    <property type="entry name" value="Cadherin_repeat"/>
    <property type="match status" value="31"/>
</dbReference>
<feature type="domain" description="Cadherin" evidence="14">
    <location>
        <begin position="588"/>
        <end position="697"/>
    </location>
</feature>
<dbReference type="GO" id="GO:0005886">
    <property type="term" value="C:plasma membrane"/>
    <property type="evidence" value="ECO:0007669"/>
    <property type="project" value="UniProtKB-SubCell"/>
</dbReference>
<dbReference type="FunFam" id="2.60.40.60:FF:000050">
    <property type="entry name" value="protocadherin-15 isoform X1"/>
    <property type="match status" value="1"/>
</dbReference>
<evidence type="ECO:0000256" key="5">
    <source>
        <dbReference type="ARBA" id="ARBA00022729"/>
    </source>
</evidence>
<feature type="domain" description="Cadherin" evidence="14">
    <location>
        <begin position="3331"/>
        <end position="3440"/>
    </location>
</feature>
<dbReference type="FunFam" id="2.60.40.60:FF:000007">
    <property type="entry name" value="Protocadherin alpha 2"/>
    <property type="match status" value="1"/>
</dbReference>
<feature type="domain" description="Cadherin" evidence="14">
    <location>
        <begin position="1124"/>
        <end position="1231"/>
    </location>
</feature>
<dbReference type="GeneTree" id="ENSGT00940000166124"/>
<feature type="domain" description="Cadherin" evidence="14">
    <location>
        <begin position="3222"/>
        <end position="3330"/>
    </location>
</feature>
<dbReference type="InterPro" id="IPR013164">
    <property type="entry name" value="Cadherin_N"/>
</dbReference>
<dbReference type="FunFam" id="2.60.40.60:FF:000092">
    <property type="entry name" value="Protocadherin 8"/>
    <property type="match status" value="2"/>
</dbReference>
<dbReference type="InterPro" id="IPR020894">
    <property type="entry name" value="Cadherin_CS"/>
</dbReference>
<reference evidence="16" key="1">
    <citation type="submission" date="2011-12" db="EMBL/GenBank/DDBJ databases">
        <title>The Draft Genome of Lepisosteus oculatus.</title>
        <authorList>
            <consortium name="The Broad Institute Genome Assembly &amp; Analysis Group"/>
            <consortium name="Computational R&amp;D Group"/>
            <consortium name="and Sequencing Platform"/>
            <person name="Di Palma F."/>
            <person name="Alfoldi J."/>
            <person name="Johnson J."/>
            <person name="Berlin A."/>
            <person name="Gnerre S."/>
            <person name="Jaffe D."/>
            <person name="MacCallum I."/>
            <person name="Young S."/>
            <person name="Walker B.J."/>
            <person name="Lander E.S."/>
            <person name="Lindblad-Toh K."/>
        </authorList>
    </citation>
    <scope>NUCLEOTIDE SEQUENCE [LARGE SCALE GENOMIC DNA]</scope>
</reference>
<keyword evidence="12" id="KW-0325">Glycoprotein</keyword>
<feature type="domain" description="Cadherin" evidence="14">
    <location>
        <begin position="337"/>
        <end position="441"/>
    </location>
</feature>
<dbReference type="InterPro" id="IPR015919">
    <property type="entry name" value="Cadherin-like_sf"/>
</dbReference>
<dbReference type="FunFam" id="2.60.40.60:FF:000002">
    <property type="entry name" value="Protocadherin alpha 2"/>
    <property type="match status" value="8"/>
</dbReference>
<feature type="domain" description="Cadherin" evidence="14">
    <location>
        <begin position="1402"/>
        <end position="1506"/>
    </location>
</feature>
<accession>W5MZS7</accession>
<dbReference type="GO" id="GO:0098609">
    <property type="term" value="P:cell-cell adhesion"/>
    <property type="evidence" value="ECO:0000318"/>
    <property type="project" value="GO_Central"/>
</dbReference>
<dbReference type="EMBL" id="AHAT01005386">
    <property type="status" value="NOT_ANNOTATED_CDS"/>
    <property type="molecule type" value="Genomic_DNA"/>
</dbReference>
<keyword evidence="7 13" id="KW-0106">Calcium</keyword>
<dbReference type="InParanoid" id="W5MZS7"/>
<keyword evidence="16" id="KW-1185">Reference proteome</keyword>
<feature type="domain" description="Cadherin" evidence="14">
    <location>
        <begin position="801"/>
        <end position="905"/>
    </location>
</feature>
<dbReference type="FunFam" id="2.60.40.60:FF:000094">
    <property type="entry name" value="protocadherin gamma-C4 isoform X2"/>
    <property type="match status" value="3"/>
</dbReference>
<evidence type="ECO:0000256" key="13">
    <source>
        <dbReference type="PROSITE-ProRule" id="PRU00043"/>
    </source>
</evidence>
<evidence type="ECO:0000256" key="2">
    <source>
        <dbReference type="ARBA" id="ARBA00022475"/>
    </source>
</evidence>
<sequence>KIHITVTDANDNAPVFSQALYKAVVVENAPEGTLVTTVSAYDADKGSNGLLTYAISHLTDEIGNMFQLDPHTGELKVKGRIDYEKTQHHQINIQAKDEGNLVDSSKIVIEVTDVNDNTPVINLVSLSSSIPENVPTDTVIAMINVQDQDSGNNGIILDETNIKGEPVSSYISVNSNTGIVHAVRSFDFEQIKDFQICVKAQDAGSPPLSSNSSSIVYVNSNSDANDNAPVFNQSVYKATVLENASKNTFITTINASDADTGSNGHVTYSFSDLEGNVRDIFNLDENTGAIYLVGQIDFEKEKKYEINVEAKDHGGLADSSKVVVEVIDVNDNAPVITVMSFSSPVSEDSAPGTTVAIINVKDLDSGENGRVSCSINRNLPFKIISSLTNYYTLVTDAVLDRETTSEYNITVIATDSGSPSLTTSKILTLKVSDVNDNAPVFEQSAYTAYVAENNSPGLSVFSVKGLSIKRMISGRARIFTGDSSEYVELNRDKGILVVKERIDREELCETMTLCNLQFQIVLDNPIEFYRVTVEIVDVNDNAPVFPKGEVKLEISEQAVEGARFVLESAVDPDYIDVLDANDNAPVFTQRMYKASVMENVLKGTAVTRVSASDADKGSNAQITYSISHTKEGVSEIFSINPATGEVSVTVTDGMLDREAHSAYNITITANDEGLPPLSNTLTLTLKISDVNDNSPVFEMTSYTAYITENNIPGLSLFSVKAKDSDWNQNARVSYILEDNSEHIELIRDKGTLVIKTQLDRESQEEISLLLTAIDGGEPQMSGTVKIHITVVDANDNAPVFTQRNYKCSVAENALKGTLVTTVSATDADEGSNALVEYLISHSTDSVNEMFKLDPTSGEVKVIGQLDFEKTKHYQLNIQAKDGGSLIDSSKIIIEVTDINDNSPVISVMSFSNSVPEDALPGTVIAVINVQDVDSGNNGLLHCSILENVPFKIISSSNTFYSLVTDTLLDRETEPNYNITVIATDEGVPPLSSNITLFLKISDVNDNTPVFEMASYTAYVMENNMPGMSLLSLNAKDADWNQNARVSYFLQESEINGVPVSSYISINSDSGVIHAMLLQKQLDREKQEEIYLTLTAFDGGDPQMSGTVKIHITVLDANDNAPVFTQRIYKASITENSPEGTLVTTVSASDADKGSNAHVTYSLSHGADSLGEIFDINPSTGEVKVTENTLDRETSPEYNITITATDEGVPPLSSELSLTVKITDINDNVPVFEKSFYTAYVNENNTPGLSIFTLKARFLSSFCYQTCAGEVGDIFDINATTGELRVIGQLDFEKNKQYQLNIQAKDGGGLIDSSKIIIDIMDINDNTPTISVMSFSNSVPEDALPGTVIAVVKLFLTWLSFILFLCLRCFFLTAIDGGDPQMSGTVKIIITVLDANDNAPVFSQSVYKATVVENAPQNTLITTVSASDIDKGANGHVSYSISHLANAISEMFKLDPDTGELKVTGKIDFEKVKKYQLNIQAKDDGGLIDSSKIMIEVIDVNDNHPVLTLMSFSSSVLENAQPGTVVAIINVQDQDSGNNGIFHCKINENIPFKLIMSNTFYTLVTDSVLDRETVQEYNITITATDEGLPALSNNMTLVVKISDVNDNAPVFEKSSYMAYVTENNTPGLSIFSLKASDADCNQNARISYILEGTMINGAPVSSYVSVSFDSGIIHAVRSFDYEQVKSFQIHVTAQDGGSPPLSSNGTVEILITVLDANDNTPVFTQGIYKASVIEHTPKGTLVTTVSASDADEGINGHITYSISQSAESLGEIFELHPTTGEIRVIGDDGVPPLMSHLNLTLKISDENPMELYRVTIEITDVNDNAPSFTREEISLQISESAQPGAKFVLESAVDPDVGVNTLQNYMLKPTDNFVLQLHSQPDDSKQVEMVLNKPLDREKQDKITLLLTAVDGGDPQMSGTLKIHITVLDANDNAPVFTQAVYKAVVVENAMKGTLVTTVSATDIDEGSNAIVTYSMSHVADGIDKLFQIDPHSGEVKVAGQIDFEKSKYYQINIQAKDDGSLTDSSKILLEVVDVNDNSPEITLMSFSNAVPENALPGTVIAMLNIQDQDSGNNGIVHCIINENIPFKITLSSSTFYNLVTDKILDRETNSEYNITVIATDEGVPPLSSNITLTLKILDINDNAPVFEKSSFITSIAENNTPGLSVLTLKSYDADWNQNARISYILEETKINGEPVSSYISVSPDSGVIRAVRSFDYEQLKSFDLRVRAQDGGSPPLSSNVTVSIFVQDQNDNSPQVLYPVHTDGSLVAEMVPRSADAGYLVTKVVAVDADSGQNAWLSYKLLKATDRTLFEVGLQNGEIRTLRQNKDYNDNLTFYLVVSLAVVSFLFISSLVVILSEITDVNDNAPAFPKNEVRLEISESALTGARFVLERAMDPDVGVNSLQSYSLKPTDHFHLKLQNQPDGSKNVEMVLQKALDREKQDELSLLLTAMDGGDPHMSGTVQIHVTVLDANDNTPVFSQAVYKTTVIENALKGTLVTTVSASDADKGSYGLVTYSISNIVDGVTDFFEIDRNTGEVVITGEIDYEKAKVYQIDIQAKDHGGLSDSSKIIVSVIDVNDNSPVINLMSMSGSIQEDAPPGTVIAMINVQDPDSENNGHVTCSINEDVPFKISVSADSGVVHVVRSLDYEQIKTFDINVRAQIIFENPMELYRININIFVLDANDNAPVFSQGIYKAAVKENAEIGTVVLKVSASDADYGTNGEVTYIVSHSKDSTSELFELNPITGEVKVYGKLDFEKSKNYEINVEARDEGGLTDSSKVLIEILDVNDNVPVITLMSFSNPIREDSLPDTVIAMLNIKDLDSGKNGELRCSISENEPFQIKSSSSNFFSLVTNQVLDREKISEYNITIIATDGGSPPFSSNKTLTLRISDVNDNAPVFEKRIYSAHIMENNSPGVSIFSIKAVDADSGPNAHISYFLQDTIISGISVSSYFSVNSESGSIHAHAPLDREKQEEHNLILTAKDGGDPQRSGRMKIHIIVLDANDNAPVFLQALYKATVSENAAKGTVVLTVSASDADADSNGDIDYETVKSCEINIQARDHGGLTDSNRVLDRETISEYNITVIARDEGSPPLSSNKTISLKLSDVNDNAPVFKRNVYTSYVMENNSPGLSVFSVNADDADWGHNAKISYFLEETKYNGIPVSSYISVNAESGTVYAVRSLDYEQIKDFKINIRAQDGGSPPLSNNVTVHIFVQDANDNAPLFSQSVYKASVPENAVKGTMVTTVSATDADKESHGYVQYYFEHVSPNIREVFEIDPSTGEIRVVTDTSLDREQTSQYNITITAADEGVPSLTSKQTLTITISDVNDNAPEFDQEVFSAYVMENNSPSLSLFSLKAKDADLGPNARISYFIVENTLSDIPLSSYISINIDSGTLYAVRPFDYEKVRDFKIVVKAQDGGSPPLSSNVTVNIFVQDQNDNSPQVL</sequence>
<feature type="domain" description="Cadherin" evidence="14">
    <location>
        <begin position="3112"/>
        <end position="3221"/>
    </location>
</feature>
<evidence type="ECO:0000256" key="3">
    <source>
        <dbReference type="ARBA" id="ARBA00022536"/>
    </source>
</evidence>
<feature type="domain" description="Cadherin" evidence="14">
    <location>
        <begin position="2793"/>
        <end position="2897"/>
    </location>
</feature>
<dbReference type="eggNOG" id="KOG1219">
    <property type="taxonomic scope" value="Eukaryota"/>
</dbReference>
<dbReference type="FunFam" id="2.60.40.60:FF:000018">
    <property type="entry name" value="Protocadherin gamma c3"/>
    <property type="match status" value="1"/>
</dbReference>
<keyword evidence="5" id="KW-0732">Signal</keyword>